<evidence type="ECO:0000256" key="1">
    <source>
        <dbReference type="ARBA" id="ARBA00010936"/>
    </source>
</evidence>
<dbReference type="AlphaFoldDB" id="A0A8H5GC96"/>
<dbReference type="SUPFAM" id="SSF51569">
    <property type="entry name" value="Aldolase"/>
    <property type="match status" value="1"/>
</dbReference>
<evidence type="ECO:0000313" key="9">
    <source>
        <dbReference type="EMBL" id="KAF5362292.1"/>
    </source>
</evidence>
<dbReference type="InterPro" id="IPR002915">
    <property type="entry name" value="DeoC/FbaB/LacD_aldolase"/>
</dbReference>
<dbReference type="GO" id="GO:0046386">
    <property type="term" value="P:deoxyribose phosphate catabolic process"/>
    <property type="evidence" value="ECO:0007669"/>
    <property type="project" value="UniProtKB-UniPathway"/>
</dbReference>
<dbReference type="PANTHER" id="PTHR10889">
    <property type="entry name" value="DEOXYRIBOSE-PHOSPHATE ALDOLASE"/>
    <property type="match status" value="1"/>
</dbReference>
<dbReference type="EMBL" id="JAACJO010000002">
    <property type="protein sequence ID" value="KAF5362292.1"/>
    <property type="molecule type" value="Genomic_DNA"/>
</dbReference>
<comment type="catalytic activity">
    <reaction evidence="7">
        <text>2-deoxy-D-ribose 5-phosphate = D-glyceraldehyde 3-phosphate + acetaldehyde</text>
        <dbReference type="Rhea" id="RHEA:12821"/>
        <dbReference type="ChEBI" id="CHEBI:15343"/>
        <dbReference type="ChEBI" id="CHEBI:59776"/>
        <dbReference type="ChEBI" id="CHEBI:62877"/>
        <dbReference type="EC" id="4.1.2.4"/>
    </reaction>
</comment>
<dbReference type="SMART" id="SM01133">
    <property type="entry name" value="DeoC"/>
    <property type="match status" value="1"/>
</dbReference>
<sequence length="279" mass="29760">MMLTHRSNEQWATAIHAKIQHVLDEPGLDSSTSANSAALQNGSPPFADIASSDDPRFPLAIDHTLLTPDATSAQIERLCDEAVRYKFKTCCVNGSNVRQVFERMAQNNSNTLVCCVVGFPLGAGSPKAKAYEATQAIADGAREIDMVINLGALKSSNFAAVYTDIHSTVQSCHPYPVKVIIETSFLSTEEKIAACYIAAEAGAAWVKTCTGFSGSGGATKEDVALMWRTVSYMNGRVKVKASGGIRTFDKAKELFKAGAERLGTSSGPALMHGLATRGY</sequence>
<dbReference type="InterPro" id="IPR028581">
    <property type="entry name" value="DeoC_typeI"/>
</dbReference>
<evidence type="ECO:0000256" key="2">
    <source>
        <dbReference type="ARBA" id="ARBA00012515"/>
    </source>
</evidence>
<accession>A0A8H5GC96</accession>
<feature type="region of interest" description="Disordered" evidence="8">
    <location>
        <begin position="26"/>
        <end position="47"/>
    </location>
</feature>
<dbReference type="Proteomes" id="UP000559027">
    <property type="component" value="Unassembled WGS sequence"/>
</dbReference>
<dbReference type="FunFam" id="3.20.20.70:FF:000044">
    <property type="entry name" value="Deoxyribose-phosphate aldolase"/>
    <property type="match status" value="1"/>
</dbReference>
<dbReference type="EC" id="4.1.2.4" evidence="2"/>
<evidence type="ECO:0000256" key="8">
    <source>
        <dbReference type="SAM" id="MobiDB-lite"/>
    </source>
</evidence>
<dbReference type="HAMAP" id="MF_00114">
    <property type="entry name" value="DeoC_type1"/>
    <property type="match status" value="1"/>
</dbReference>
<dbReference type="UniPathway" id="UPA00002">
    <property type="reaction ID" value="UER00468"/>
</dbReference>
<keyword evidence="10" id="KW-1185">Reference proteome</keyword>
<dbReference type="GO" id="GO:0009264">
    <property type="term" value="P:deoxyribonucleotide catabolic process"/>
    <property type="evidence" value="ECO:0007669"/>
    <property type="project" value="InterPro"/>
</dbReference>
<dbReference type="GO" id="GO:0016052">
    <property type="term" value="P:carbohydrate catabolic process"/>
    <property type="evidence" value="ECO:0007669"/>
    <property type="project" value="TreeGrafter"/>
</dbReference>
<evidence type="ECO:0000256" key="7">
    <source>
        <dbReference type="ARBA" id="ARBA00048791"/>
    </source>
</evidence>
<evidence type="ECO:0000256" key="6">
    <source>
        <dbReference type="ARBA" id="ARBA00032755"/>
    </source>
</evidence>
<evidence type="ECO:0000256" key="5">
    <source>
        <dbReference type="ARBA" id="ARBA00023270"/>
    </source>
</evidence>
<dbReference type="InterPro" id="IPR011343">
    <property type="entry name" value="DeoC"/>
</dbReference>
<organism evidence="9 10">
    <name type="scientific">Leucocoprinus leucothites</name>
    <dbReference type="NCBI Taxonomy" id="201217"/>
    <lineage>
        <taxon>Eukaryota</taxon>
        <taxon>Fungi</taxon>
        <taxon>Dikarya</taxon>
        <taxon>Basidiomycota</taxon>
        <taxon>Agaricomycotina</taxon>
        <taxon>Agaricomycetes</taxon>
        <taxon>Agaricomycetidae</taxon>
        <taxon>Agaricales</taxon>
        <taxon>Agaricineae</taxon>
        <taxon>Agaricaceae</taxon>
        <taxon>Leucocoprinus</taxon>
    </lineage>
</organism>
<dbReference type="PANTHER" id="PTHR10889:SF1">
    <property type="entry name" value="DEOXYRIBOSE-PHOSPHATE ALDOLASE"/>
    <property type="match status" value="1"/>
</dbReference>
<dbReference type="Pfam" id="PF01791">
    <property type="entry name" value="DeoC"/>
    <property type="match status" value="1"/>
</dbReference>
<keyword evidence="5" id="KW-0704">Schiff base</keyword>
<keyword evidence="4" id="KW-0456">Lyase</keyword>
<evidence type="ECO:0000313" key="10">
    <source>
        <dbReference type="Proteomes" id="UP000559027"/>
    </source>
</evidence>
<proteinExistence type="inferred from homology"/>
<reference evidence="9 10" key="1">
    <citation type="journal article" date="2020" name="ISME J.">
        <title>Uncovering the hidden diversity of litter-decomposition mechanisms in mushroom-forming fungi.</title>
        <authorList>
            <person name="Floudas D."/>
            <person name="Bentzer J."/>
            <person name="Ahren D."/>
            <person name="Johansson T."/>
            <person name="Persson P."/>
            <person name="Tunlid A."/>
        </authorList>
    </citation>
    <scope>NUCLEOTIDE SEQUENCE [LARGE SCALE GENOMIC DNA]</scope>
    <source>
        <strain evidence="9 10">CBS 146.42</strain>
    </source>
</reference>
<keyword evidence="3" id="KW-0963">Cytoplasm</keyword>
<evidence type="ECO:0000256" key="4">
    <source>
        <dbReference type="ARBA" id="ARBA00023239"/>
    </source>
</evidence>
<protein>
    <recommendedName>
        <fullName evidence="2">deoxyribose-phosphate aldolase</fullName>
        <ecNumber evidence="2">4.1.2.4</ecNumber>
    </recommendedName>
    <alternativeName>
        <fullName evidence="6">2-deoxy-D-ribose 5-phosphate aldolase</fullName>
    </alternativeName>
</protein>
<name>A0A8H5GC96_9AGAR</name>
<comment type="similarity">
    <text evidence="1">Belongs to the DeoC/FbaB aldolase family. DeoC type 1 subfamily.</text>
</comment>
<dbReference type="OrthoDB" id="70823at2759"/>
<dbReference type="NCBIfam" id="TIGR00126">
    <property type="entry name" value="deoC"/>
    <property type="match status" value="1"/>
</dbReference>
<dbReference type="GO" id="GO:0005737">
    <property type="term" value="C:cytoplasm"/>
    <property type="evidence" value="ECO:0007669"/>
    <property type="project" value="InterPro"/>
</dbReference>
<dbReference type="Gene3D" id="3.20.20.70">
    <property type="entry name" value="Aldolase class I"/>
    <property type="match status" value="1"/>
</dbReference>
<dbReference type="CDD" id="cd00959">
    <property type="entry name" value="DeoC"/>
    <property type="match status" value="1"/>
</dbReference>
<evidence type="ECO:0000256" key="3">
    <source>
        <dbReference type="ARBA" id="ARBA00022490"/>
    </source>
</evidence>
<dbReference type="GO" id="GO:0004139">
    <property type="term" value="F:deoxyribose-phosphate aldolase activity"/>
    <property type="evidence" value="ECO:0007669"/>
    <property type="project" value="UniProtKB-EC"/>
</dbReference>
<comment type="caution">
    <text evidence="9">The sequence shown here is derived from an EMBL/GenBank/DDBJ whole genome shotgun (WGS) entry which is preliminary data.</text>
</comment>
<dbReference type="InterPro" id="IPR013785">
    <property type="entry name" value="Aldolase_TIM"/>
</dbReference>
<feature type="compositionally biased region" description="Polar residues" evidence="8">
    <location>
        <begin position="29"/>
        <end position="43"/>
    </location>
</feature>
<gene>
    <name evidence="9" type="ORF">D9756_002100</name>
</gene>